<dbReference type="EMBL" id="WNWW01000165">
    <property type="protein sequence ID" value="KAF3429353.1"/>
    <property type="molecule type" value="Genomic_DNA"/>
</dbReference>
<keyword evidence="2" id="KW-1185">Reference proteome</keyword>
<evidence type="ECO:0000313" key="1">
    <source>
        <dbReference type="EMBL" id="KAF3429353.1"/>
    </source>
</evidence>
<dbReference type="AlphaFoldDB" id="A0A833RV17"/>
<name>A0A833RV17_9HYME</name>
<reference evidence="1" key="1">
    <citation type="submission" date="2019-11" db="EMBL/GenBank/DDBJ databases">
        <title>The nuclear and mitochondrial genomes of Frieseomelitta varia - a highly eusocial stingless bee (Meliponini) with a permanently sterile worker caste.</title>
        <authorList>
            <person name="Freitas F.C.P."/>
            <person name="Lourenco A.P."/>
            <person name="Nunes F.M.F."/>
            <person name="Paschoal A.R."/>
            <person name="Abreu F.C.P."/>
            <person name="Barbin F.O."/>
            <person name="Bataglia L."/>
            <person name="Cardoso-Junior C.A.M."/>
            <person name="Cervoni M.S."/>
            <person name="Silva S.R."/>
            <person name="Dalarmi F."/>
            <person name="Del Lama M.A."/>
            <person name="Depintor T.S."/>
            <person name="Ferreira K.M."/>
            <person name="Goria P.S."/>
            <person name="Jaskot M.C."/>
            <person name="Lago D.C."/>
            <person name="Luna-Lucena D."/>
            <person name="Moda L.M."/>
            <person name="Nascimento L."/>
            <person name="Pedrino M."/>
            <person name="Rabico F.O."/>
            <person name="Sanches F.C."/>
            <person name="Santos D.E."/>
            <person name="Santos C.G."/>
            <person name="Vieira J."/>
            <person name="Lopes T.F."/>
            <person name="Barchuk A.R."/>
            <person name="Hartfelder K."/>
            <person name="Simoes Z.L.P."/>
            <person name="Bitondi M.M.G."/>
            <person name="Pinheiro D.G."/>
        </authorList>
    </citation>
    <scope>NUCLEOTIDE SEQUENCE</scope>
    <source>
        <strain evidence="1">USP_RPSP 00005682</strain>
        <tissue evidence="1">Whole individual</tissue>
    </source>
</reference>
<proteinExistence type="predicted"/>
<dbReference type="Proteomes" id="UP000655588">
    <property type="component" value="Unassembled WGS sequence"/>
</dbReference>
<protein>
    <submittedName>
        <fullName evidence="1">Uncharacterized protein</fullName>
    </submittedName>
</protein>
<comment type="caution">
    <text evidence="1">The sequence shown here is derived from an EMBL/GenBank/DDBJ whole genome shotgun (WGS) entry which is preliminary data.</text>
</comment>
<dbReference type="PANTHER" id="PTHR21163">
    <property type="entry name" value="PROTEIN G12"/>
    <property type="match status" value="1"/>
</dbReference>
<evidence type="ECO:0000313" key="2">
    <source>
        <dbReference type="Proteomes" id="UP000655588"/>
    </source>
</evidence>
<sequence length="186" mass="21526">MGIVLSRLEDDEVQRALAVMHSEDFHVLVRKVEALREYQDLVRYMENAGLDMTNLIKKIHKLFGMEDYVPPYLTETFANLGGLKGLVKDVVAALPVEKLEALYTEKMRTSAAFKNFMDKLHSQDFQNIINTVYKTPVFLEMRRKVIKDGVDLTPFRDVIEQFLGIHLPRVDSLLFKLLRLEEALIQ</sequence>
<dbReference type="InterPro" id="IPR010629">
    <property type="entry name" value="Ins_allergen"/>
</dbReference>
<gene>
    <name evidence="1" type="ORF">E2986_07465</name>
</gene>
<organism evidence="1 2">
    <name type="scientific">Frieseomelitta varia</name>
    <dbReference type="NCBI Taxonomy" id="561572"/>
    <lineage>
        <taxon>Eukaryota</taxon>
        <taxon>Metazoa</taxon>
        <taxon>Ecdysozoa</taxon>
        <taxon>Arthropoda</taxon>
        <taxon>Hexapoda</taxon>
        <taxon>Insecta</taxon>
        <taxon>Pterygota</taxon>
        <taxon>Neoptera</taxon>
        <taxon>Endopterygota</taxon>
        <taxon>Hymenoptera</taxon>
        <taxon>Apocrita</taxon>
        <taxon>Aculeata</taxon>
        <taxon>Apoidea</taxon>
        <taxon>Anthophila</taxon>
        <taxon>Apidae</taxon>
        <taxon>Frieseomelitta</taxon>
    </lineage>
</organism>
<dbReference type="Pfam" id="PF06757">
    <property type="entry name" value="Ins_allergen_rp"/>
    <property type="match status" value="1"/>
</dbReference>
<dbReference type="PANTHER" id="PTHR21163:SF1">
    <property type="entry name" value="PROTEIN G12"/>
    <property type="match status" value="1"/>
</dbReference>
<accession>A0A833RV17</accession>